<accession>A0A517I9G4</accession>
<evidence type="ECO:0000313" key="3">
    <source>
        <dbReference type="Proteomes" id="UP000317713"/>
    </source>
</evidence>
<dbReference type="SUPFAM" id="SSF103473">
    <property type="entry name" value="MFS general substrate transporter"/>
    <property type="match status" value="1"/>
</dbReference>
<dbReference type="AlphaFoldDB" id="A0A517I9G4"/>
<organism evidence="2 3">
    <name type="scientific">Brevibacillus brevis</name>
    <name type="common">Bacillus brevis</name>
    <dbReference type="NCBI Taxonomy" id="1393"/>
    <lineage>
        <taxon>Bacteria</taxon>
        <taxon>Bacillati</taxon>
        <taxon>Bacillota</taxon>
        <taxon>Bacilli</taxon>
        <taxon>Bacillales</taxon>
        <taxon>Paenibacillaceae</taxon>
        <taxon>Brevibacillus</taxon>
    </lineage>
</organism>
<proteinExistence type="predicted"/>
<protein>
    <submittedName>
        <fullName evidence="2">Uncharacterized protein</fullName>
    </submittedName>
</protein>
<evidence type="ECO:0000313" key="2">
    <source>
        <dbReference type="EMBL" id="QDS35519.1"/>
    </source>
</evidence>
<dbReference type="InterPro" id="IPR036259">
    <property type="entry name" value="MFS_trans_sf"/>
</dbReference>
<gene>
    <name evidence="2" type="ORF">FPS98_16715</name>
</gene>
<feature type="transmembrane region" description="Helical" evidence="1">
    <location>
        <begin position="187"/>
        <end position="205"/>
    </location>
</feature>
<reference evidence="2 3" key="1">
    <citation type="submission" date="2019-07" db="EMBL/GenBank/DDBJ databases">
        <title>Characterization of Brevibacillus brevis HK544, as a potential biocontrol agent.</title>
        <authorList>
            <person name="Kim H."/>
        </authorList>
    </citation>
    <scope>NUCLEOTIDE SEQUENCE [LARGE SCALE GENOMIC DNA]</scope>
    <source>
        <strain evidence="2 3">HK544</strain>
    </source>
</reference>
<dbReference type="EMBL" id="CP042161">
    <property type="protein sequence ID" value="QDS35519.1"/>
    <property type="molecule type" value="Genomic_DNA"/>
</dbReference>
<sequence>MEKELYNFFMKGDQEKATYLLIILVTIWLFKEMRSRYIQFDDSKTARFDKTLEIYGALEVSIVLYLKEQNETTAKNLYECISRSYSALSRNIHKLVSSFLETHEVDKLIEILVELRKESSELKYEQSRKTYQLNNTEDYLGYYWNHFKTFFVPVFLTFVTVVVILFSFVFSYNFLKPEISWMTRINLFALIFSGAFLLFFVMTMLDMLMAKRFKHSWKNWLIIIGIIMIVIFSINFESPIISAIFIVIFSMFFMPKLLKRT</sequence>
<dbReference type="Proteomes" id="UP000317713">
    <property type="component" value="Chromosome"/>
</dbReference>
<name>A0A517I9G4_BREBE</name>
<keyword evidence="1" id="KW-0812">Transmembrane</keyword>
<keyword evidence="1" id="KW-0472">Membrane</keyword>
<keyword evidence="1" id="KW-1133">Transmembrane helix</keyword>
<evidence type="ECO:0000256" key="1">
    <source>
        <dbReference type="SAM" id="Phobius"/>
    </source>
</evidence>
<dbReference type="RefSeq" id="WP_144617146.1">
    <property type="nucleotide sequence ID" value="NZ_CP042161.1"/>
</dbReference>
<feature type="transmembrane region" description="Helical" evidence="1">
    <location>
        <begin position="217"/>
        <end position="234"/>
    </location>
</feature>
<feature type="transmembrane region" description="Helical" evidence="1">
    <location>
        <begin position="150"/>
        <end position="175"/>
    </location>
</feature>